<evidence type="ECO:0000313" key="2">
    <source>
        <dbReference type="Proteomes" id="UP000625804"/>
    </source>
</evidence>
<organism evidence="1 2">
    <name type="scientific">Calidifontibacillus erzurumensis</name>
    <dbReference type="NCBI Taxonomy" id="2741433"/>
    <lineage>
        <taxon>Bacteria</taxon>
        <taxon>Bacillati</taxon>
        <taxon>Bacillota</taxon>
        <taxon>Bacilli</taxon>
        <taxon>Bacillales</taxon>
        <taxon>Bacillaceae</taxon>
        <taxon>Calidifontibacillus/Schinkia group</taxon>
        <taxon>Calidifontibacillus</taxon>
    </lineage>
</organism>
<accession>A0A8J8GDY3</accession>
<dbReference type="Proteomes" id="UP000625804">
    <property type="component" value="Unassembled WGS sequence"/>
</dbReference>
<reference evidence="1" key="1">
    <citation type="submission" date="2020-06" db="EMBL/GenBank/DDBJ databases">
        <title>A novel thermopfilic bacterium from Erzurum, Turkey.</title>
        <authorList>
            <person name="Adiguzel A."/>
            <person name="Ay H."/>
            <person name="Baltaci M.O."/>
        </authorList>
    </citation>
    <scope>NUCLEOTIDE SEQUENCE</scope>
    <source>
        <strain evidence="1">P2</strain>
    </source>
</reference>
<evidence type="ECO:0000313" key="1">
    <source>
        <dbReference type="EMBL" id="NSL51597.1"/>
    </source>
</evidence>
<dbReference type="EMBL" id="JABTTE010000007">
    <property type="protein sequence ID" value="NSL51597.1"/>
    <property type="molecule type" value="Genomic_DNA"/>
</dbReference>
<comment type="caution">
    <text evidence="1">The sequence shown here is derived from an EMBL/GenBank/DDBJ whole genome shotgun (WGS) entry which is preliminary data.</text>
</comment>
<dbReference type="AlphaFoldDB" id="A0A8J8GDY3"/>
<keyword evidence="2" id="KW-1185">Reference proteome</keyword>
<proteinExistence type="predicted"/>
<name>A0A8J8GDY3_9BACI</name>
<protein>
    <submittedName>
        <fullName evidence="1">Uncharacterized protein</fullName>
    </submittedName>
</protein>
<gene>
    <name evidence="1" type="ORF">HR057_07415</name>
</gene>
<sequence>MNERGSSLVVVLMVTLIFSVLGLAVLGATVNHSKRTAIRESEIEMTSSEKVLMSEVLAKLQEDIDSSTEIQNWLKTEEIPPTNYDFTLNEIIKETECYFNDNLGFSCDRSNEKRPVVINELGSNTNAQYEDFIDLNNGTLNHFMENNYIRIFEIKINDTGDHSNNPIQRTVTQNVILSPTPSFLNYAVGTYENALIINGSPDIIGNVYAPTLELNSKAEFYVDKEINPEPQQTGPFYGPSIFGTLYTTKVINNIKNEIPNAPPFYAGDFQEKDDGIKGIPVIKPTGKNFVDMNFNNTFSLKLSDAGLKNLIDLDSGTINHSAVSSIINTCKSDSFFEALYYTDGMVENNRSETGNIDELIGYLMEIAEADNEIRNGDGPRYQNPKFTCGTVSGQKLFLLEESVLETYKDNDENIFKTDIDNENTTLLFTNIDKEGNDVVFKNSHTFTINKNLDLKNYENDKKGWLVVNGNLEIVGGPIDDPVEIKANILVNGNLYIKYDDMDENNKYLKFDSTIYVTGESIVDNVNIEGSKDEETDPDNLKKQLVLISNEELKIVRINEFEDVKEPEDNKLVNLINSPPNLKAFFYTDKKATLYGVGSYFQIEGGVFARQQLVINAIRYNFTNPIIDEAKIADYHQQSDVKSRFYVEYDNRVITDQLSSLPRVDRLQVIPINLMIE</sequence>
<dbReference type="RefSeq" id="WP_173730804.1">
    <property type="nucleotide sequence ID" value="NZ_JABTTE010000007.1"/>
</dbReference>